<dbReference type="EMBL" id="SOAM01000001">
    <property type="protein sequence ID" value="TDS80923.1"/>
    <property type="molecule type" value="Genomic_DNA"/>
</dbReference>
<sequence length="330" mass="32873">MRPPSAGWKHGGVVERVVEVARRLAEEVLLPDAEAVDAADRVPGAHLAALDAAGITGLAARGPSLEVRVDVTAALAGGCLATAFVWLQHQGALGPVAAAPGPVSAFAPDLAAGRIRAGVVITAVHGPDPLRLSGPPAARRLNGSARWVSAWGLADVFRIAAVDEDGSVVTLLADVGPGMRAEPAGLVAANASGTVTLAFDDVPVAEERIIERVRPESWAAADAAGLAGNGALALGVAGRAAVALRSDALVSAVAAARGALLAADVAALPAARAACSALAVRAASALAVHDGGSGVLRGSRSDRLLREAHLLLGFGSRPAIRAALLDRLGA</sequence>
<dbReference type="InterPro" id="IPR037069">
    <property type="entry name" value="AcylCoA_DH/ox_N_sf"/>
</dbReference>
<dbReference type="GO" id="GO:0016627">
    <property type="term" value="F:oxidoreductase activity, acting on the CH-CH group of donors"/>
    <property type="evidence" value="ECO:0007669"/>
    <property type="project" value="InterPro"/>
</dbReference>
<dbReference type="SUPFAM" id="SSF56645">
    <property type="entry name" value="Acyl-CoA dehydrogenase NM domain-like"/>
    <property type="match status" value="1"/>
</dbReference>
<dbReference type="GO" id="GO:0050660">
    <property type="term" value="F:flavin adenine dinucleotide binding"/>
    <property type="evidence" value="ECO:0007669"/>
    <property type="project" value="InterPro"/>
</dbReference>
<dbReference type="AlphaFoldDB" id="A0A4R7FST9"/>
<dbReference type="InterPro" id="IPR009100">
    <property type="entry name" value="AcylCoA_DH/oxidase_NM_dom_sf"/>
</dbReference>
<gene>
    <name evidence="1" type="ORF">CLV52_1495</name>
</gene>
<organism evidence="1 2">
    <name type="scientific">Amnibacterium kyonggiense</name>
    <dbReference type="NCBI Taxonomy" id="595671"/>
    <lineage>
        <taxon>Bacteria</taxon>
        <taxon>Bacillati</taxon>
        <taxon>Actinomycetota</taxon>
        <taxon>Actinomycetes</taxon>
        <taxon>Micrococcales</taxon>
        <taxon>Microbacteriaceae</taxon>
        <taxon>Amnibacterium</taxon>
    </lineage>
</organism>
<dbReference type="Proteomes" id="UP000295344">
    <property type="component" value="Unassembled WGS sequence"/>
</dbReference>
<accession>A0A4R7FST9</accession>
<reference evidence="1 2" key="1">
    <citation type="submission" date="2019-03" db="EMBL/GenBank/DDBJ databases">
        <title>Genomic Encyclopedia of Archaeal and Bacterial Type Strains, Phase II (KMG-II): from individual species to whole genera.</title>
        <authorList>
            <person name="Goeker M."/>
        </authorList>
    </citation>
    <scope>NUCLEOTIDE SEQUENCE [LARGE SCALE GENOMIC DNA]</scope>
    <source>
        <strain evidence="1 2">DSM 24782</strain>
    </source>
</reference>
<evidence type="ECO:0000313" key="2">
    <source>
        <dbReference type="Proteomes" id="UP000295344"/>
    </source>
</evidence>
<comment type="caution">
    <text evidence="1">The sequence shown here is derived from an EMBL/GenBank/DDBJ whole genome shotgun (WGS) entry which is preliminary data.</text>
</comment>
<keyword evidence="2" id="KW-1185">Reference proteome</keyword>
<proteinExistence type="predicted"/>
<evidence type="ECO:0000313" key="1">
    <source>
        <dbReference type="EMBL" id="TDS80923.1"/>
    </source>
</evidence>
<dbReference type="Gene3D" id="1.10.540.10">
    <property type="entry name" value="Acyl-CoA dehydrogenase/oxidase, N-terminal domain"/>
    <property type="match status" value="1"/>
</dbReference>
<name>A0A4R7FST9_9MICO</name>
<protein>
    <submittedName>
        <fullName evidence="1">Alkylation response protein AidB-like acyl-CoA dehydrogenase</fullName>
    </submittedName>
</protein>